<dbReference type="AlphaFoldDB" id="D1C5U8"/>
<accession>D1C5U8</accession>
<name>D1C5U8_SPHTD</name>
<dbReference type="STRING" id="479434.Sthe_2070"/>
<dbReference type="InterPro" id="IPR037523">
    <property type="entry name" value="VOC_core"/>
</dbReference>
<dbReference type="Pfam" id="PF00903">
    <property type="entry name" value="Glyoxalase"/>
    <property type="match status" value="1"/>
</dbReference>
<dbReference type="PANTHER" id="PTHR36437:SF2">
    <property type="entry name" value="GLYOXALASE_BLEOMYCIN RESISTANCE PROTEIN_DIOXYGENASE"/>
    <property type="match status" value="1"/>
</dbReference>
<dbReference type="InterPro" id="IPR029068">
    <property type="entry name" value="Glyas_Bleomycin-R_OHBP_Dase"/>
</dbReference>
<dbReference type="PROSITE" id="PS51819">
    <property type="entry name" value="VOC"/>
    <property type="match status" value="1"/>
</dbReference>
<gene>
    <name evidence="2" type="ordered locus">Sthe_2070</name>
</gene>
<keyword evidence="2" id="KW-0223">Dioxygenase</keyword>
<dbReference type="Gene3D" id="3.10.180.10">
    <property type="entry name" value="2,3-Dihydroxybiphenyl 1,2-Dioxygenase, domain 1"/>
    <property type="match status" value="1"/>
</dbReference>
<dbReference type="InterPro" id="IPR004360">
    <property type="entry name" value="Glyas_Fos-R_dOase_dom"/>
</dbReference>
<dbReference type="KEGG" id="sti:Sthe_2070"/>
<reference evidence="2 3" key="2">
    <citation type="journal article" date="2010" name="Stand. Genomic Sci.">
        <title>Complete genome sequence of Desulfohalobium retbaense type strain (HR(100)).</title>
        <authorList>
            <person name="Spring S."/>
            <person name="Nolan M."/>
            <person name="Lapidus A."/>
            <person name="Glavina Del Rio T."/>
            <person name="Copeland A."/>
            <person name="Tice H."/>
            <person name="Cheng J.F."/>
            <person name="Lucas S."/>
            <person name="Land M."/>
            <person name="Chen F."/>
            <person name="Bruce D."/>
            <person name="Goodwin L."/>
            <person name="Pitluck S."/>
            <person name="Ivanova N."/>
            <person name="Mavromatis K."/>
            <person name="Mikhailova N."/>
            <person name="Pati A."/>
            <person name="Chen A."/>
            <person name="Palaniappan K."/>
            <person name="Hauser L."/>
            <person name="Chang Y.J."/>
            <person name="Jeffries C.D."/>
            <person name="Munk C."/>
            <person name="Kiss H."/>
            <person name="Chain P."/>
            <person name="Han C."/>
            <person name="Brettin T."/>
            <person name="Detter J.C."/>
            <person name="Schuler E."/>
            <person name="Goker M."/>
            <person name="Rohde M."/>
            <person name="Bristow J."/>
            <person name="Eisen J.A."/>
            <person name="Markowitz V."/>
            <person name="Hugenholtz P."/>
            <person name="Kyrpides N.C."/>
            <person name="Klenk H.P."/>
        </authorList>
    </citation>
    <scope>NUCLEOTIDE SEQUENCE [LARGE SCALE GENOMIC DNA]</scope>
    <source>
        <strain evidence="3">ATCC 49802 / DSM 20745 / S 6022</strain>
    </source>
</reference>
<dbReference type="PANTHER" id="PTHR36437">
    <property type="entry name" value="GLYOXALASE/BLEOMYCIN RESISTANCE PROTEIN/DIOXYGENASE"/>
    <property type="match status" value="1"/>
</dbReference>
<dbReference type="EMBL" id="CP001823">
    <property type="protein sequence ID" value="ACZ39500.1"/>
    <property type="molecule type" value="Genomic_DNA"/>
</dbReference>
<dbReference type="RefSeq" id="WP_012872546.1">
    <property type="nucleotide sequence ID" value="NC_013523.1"/>
</dbReference>
<sequence length="126" mass="14202">MITGVGSIPVPVTDLDRALRFYRDTLGFVVREDRRMPDGMRRVAVAPAGAGPDVTLTLAPAANDLPPITGVALLTNDIHRTYVTLRERGVEFDDEPCMQDWGDWEAEFRDPDGNRFRLVQRSRRPH</sequence>
<protein>
    <submittedName>
        <fullName evidence="2">Glyoxalase/bleomycin resistance protein/dioxygenase</fullName>
    </submittedName>
</protein>
<evidence type="ECO:0000313" key="2">
    <source>
        <dbReference type="EMBL" id="ACZ39500.1"/>
    </source>
</evidence>
<dbReference type="HOGENOM" id="CLU_046006_10_4_0"/>
<dbReference type="SUPFAM" id="SSF54593">
    <property type="entry name" value="Glyoxalase/Bleomycin resistance protein/Dihydroxybiphenyl dioxygenase"/>
    <property type="match status" value="1"/>
</dbReference>
<dbReference type="InParanoid" id="D1C5U8"/>
<organism evidence="2 3">
    <name type="scientific">Sphaerobacter thermophilus (strain ATCC 49802 / DSM 20745 / KCCM 41009 / NCIMB 13125 / S 6022)</name>
    <dbReference type="NCBI Taxonomy" id="479434"/>
    <lineage>
        <taxon>Bacteria</taxon>
        <taxon>Pseudomonadati</taxon>
        <taxon>Thermomicrobiota</taxon>
        <taxon>Thermomicrobia</taxon>
        <taxon>Sphaerobacterales</taxon>
        <taxon>Sphaerobacterineae</taxon>
        <taxon>Sphaerobacteraceae</taxon>
        <taxon>Sphaerobacter</taxon>
    </lineage>
</organism>
<proteinExistence type="predicted"/>
<dbReference type="eggNOG" id="COG0346">
    <property type="taxonomic scope" value="Bacteria"/>
</dbReference>
<keyword evidence="3" id="KW-1185">Reference proteome</keyword>
<evidence type="ECO:0000259" key="1">
    <source>
        <dbReference type="PROSITE" id="PS51819"/>
    </source>
</evidence>
<dbReference type="Proteomes" id="UP000002027">
    <property type="component" value="Chromosome 1"/>
</dbReference>
<reference evidence="3" key="1">
    <citation type="submission" date="2009-11" db="EMBL/GenBank/DDBJ databases">
        <title>The complete chromosome 1 of Sphaerobacter thermophilus DSM 20745.</title>
        <authorList>
            <person name="Lucas S."/>
            <person name="Copeland A."/>
            <person name="Lapidus A."/>
            <person name="Glavina del Rio T."/>
            <person name="Dalin E."/>
            <person name="Tice H."/>
            <person name="Bruce D."/>
            <person name="Goodwin L."/>
            <person name="Pitluck S."/>
            <person name="Kyrpides N."/>
            <person name="Mavromatis K."/>
            <person name="Ivanova N."/>
            <person name="Mikhailova N."/>
            <person name="LaButti K.M."/>
            <person name="Clum A."/>
            <person name="Sun H.I."/>
            <person name="Brettin T."/>
            <person name="Detter J.C."/>
            <person name="Han C."/>
            <person name="Larimer F."/>
            <person name="Land M."/>
            <person name="Hauser L."/>
            <person name="Markowitz V."/>
            <person name="Cheng J.F."/>
            <person name="Hugenholtz P."/>
            <person name="Woyke T."/>
            <person name="Wu D."/>
            <person name="Steenblock K."/>
            <person name="Schneider S."/>
            <person name="Pukall R."/>
            <person name="Goeker M."/>
            <person name="Klenk H.P."/>
            <person name="Eisen J.A."/>
        </authorList>
    </citation>
    <scope>NUCLEOTIDE SEQUENCE [LARGE SCALE GENOMIC DNA]</scope>
    <source>
        <strain evidence="3">ATCC 49802 / DSM 20745 / S 6022</strain>
    </source>
</reference>
<dbReference type="GO" id="GO:0051213">
    <property type="term" value="F:dioxygenase activity"/>
    <property type="evidence" value="ECO:0007669"/>
    <property type="project" value="UniProtKB-KW"/>
</dbReference>
<dbReference type="FunCoup" id="D1C5U8">
    <property type="interactions" value="2"/>
</dbReference>
<evidence type="ECO:0000313" key="3">
    <source>
        <dbReference type="Proteomes" id="UP000002027"/>
    </source>
</evidence>
<feature type="domain" description="VOC" evidence="1">
    <location>
        <begin position="4"/>
        <end position="121"/>
    </location>
</feature>
<keyword evidence="2" id="KW-0560">Oxidoreductase</keyword>